<dbReference type="Proteomes" id="UP000325292">
    <property type="component" value="Chromosome"/>
</dbReference>
<dbReference type="GO" id="GO:0008483">
    <property type="term" value="F:transaminase activity"/>
    <property type="evidence" value="ECO:0007669"/>
    <property type="project" value="UniProtKB-KW"/>
</dbReference>
<reference evidence="4 5" key="1">
    <citation type="journal article" date="2019" name="Sci. Rep.">
        <title>Sulfobacillus thermotolerans: new insights into resistance and metabolic capacities of acidophilic chemolithotrophs.</title>
        <authorList>
            <person name="Panyushkina A.E."/>
            <person name="Babenko V.V."/>
            <person name="Nikitina A.S."/>
            <person name="Selezneva O.V."/>
            <person name="Tsaplina I.A."/>
            <person name="Letarova M.A."/>
            <person name="Kostryukova E.S."/>
            <person name="Letarov A.V."/>
        </authorList>
    </citation>
    <scope>NUCLEOTIDE SEQUENCE [LARGE SCALE GENOMIC DNA]</scope>
    <source>
        <strain evidence="4 5">Kr1</strain>
    </source>
</reference>
<keyword evidence="2 3" id="KW-0663">Pyridoxal phosphate</keyword>
<accession>A0ABN5H646</accession>
<keyword evidence="4" id="KW-0808">Transferase</keyword>
<name>A0ABN5H646_9FIRM</name>
<proteinExistence type="inferred from homology"/>
<dbReference type="PROSITE" id="PS00600">
    <property type="entry name" value="AA_TRANSFER_CLASS_3"/>
    <property type="match status" value="1"/>
</dbReference>
<comment type="cofactor">
    <cofactor evidence="1">
        <name>pyridoxal 5'-phosphate</name>
        <dbReference type="ChEBI" id="CHEBI:597326"/>
    </cofactor>
</comment>
<keyword evidence="5" id="KW-1185">Reference proteome</keyword>
<dbReference type="InterPro" id="IPR050103">
    <property type="entry name" value="Class-III_PLP-dep_AT"/>
</dbReference>
<dbReference type="SUPFAM" id="SSF53383">
    <property type="entry name" value="PLP-dependent transferases"/>
    <property type="match status" value="1"/>
</dbReference>
<evidence type="ECO:0000256" key="2">
    <source>
        <dbReference type="ARBA" id="ARBA00022898"/>
    </source>
</evidence>
<sequence>MNPGLARALRFMGLNAVEKTGHEAIIVDEEGNQYIDCAGGYGVFVQGYQNSRIVERAHQQLDQLSLSSRVLLNRPMIALAEELARLTPGDLQYSFFCNSGAEAVEAALKFARIQTGRPRIISTYGAFHGKTLGALSVSGRDTYRQPFAPLLPDIIHVPYGDAQKVAEVMDDQVAAVIVEPIQGEGGVIVPPDEYLPALRGLCDQHGALLIADEVQTGIGRTGRLFAVEHSGVVPDLMCLAKALGGGVMPIGAVVGRPSAWTFFDSAPLIHTSTFGGNPLACAVAQEALRVTVEDDLPQRAATLGVTLLNGLKQLQGRFSRAITDVRGRGLMIGVEVPSAGVGGALISELFQRHVLAVYTLNNDRVIRMVPPLVITAAQIDQVLKVWEQALSAIEPMLDDLIEG</sequence>
<evidence type="ECO:0000256" key="1">
    <source>
        <dbReference type="ARBA" id="ARBA00001933"/>
    </source>
</evidence>
<comment type="similarity">
    <text evidence="3">Belongs to the class-III pyridoxal-phosphate-dependent aminotransferase family.</text>
</comment>
<dbReference type="InterPro" id="IPR015421">
    <property type="entry name" value="PyrdxlP-dep_Trfase_major"/>
</dbReference>
<dbReference type="CDD" id="cd00610">
    <property type="entry name" value="OAT_like"/>
    <property type="match status" value="1"/>
</dbReference>
<dbReference type="PANTHER" id="PTHR11986">
    <property type="entry name" value="AMINOTRANSFERASE CLASS III"/>
    <property type="match status" value="1"/>
</dbReference>
<dbReference type="EMBL" id="CP019454">
    <property type="protein sequence ID" value="AUW95451.1"/>
    <property type="molecule type" value="Genomic_DNA"/>
</dbReference>
<keyword evidence="4" id="KW-0032">Aminotransferase</keyword>
<dbReference type="InterPro" id="IPR005814">
    <property type="entry name" value="Aminotrans_3"/>
</dbReference>
<dbReference type="InterPro" id="IPR049704">
    <property type="entry name" value="Aminotrans_3_PPA_site"/>
</dbReference>
<evidence type="ECO:0000313" key="4">
    <source>
        <dbReference type="EMBL" id="AUW95451.1"/>
    </source>
</evidence>
<dbReference type="PIRSF" id="PIRSF000521">
    <property type="entry name" value="Transaminase_4ab_Lys_Orn"/>
    <property type="match status" value="1"/>
</dbReference>
<dbReference type="Pfam" id="PF00202">
    <property type="entry name" value="Aminotran_3"/>
    <property type="match status" value="1"/>
</dbReference>
<organism evidence="4 5">
    <name type="scientific">Sulfobacillus thermotolerans</name>
    <dbReference type="NCBI Taxonomy" id="338644"/>
    <lineage>
        <taxon>Bacteria</taxon>
        <taxon>Bacillati</taxon>
        <taxon>Bacillota</taxon>
        <taxon>Clostridia</taxon>
        <taxon>Eubacteriales</taxon>
        <taxon>Clostridiales Family XVII. Incertae Sedis</taxon>
        <taxon>Sulfobacillus</taxon>
    </lineage>
</organism>
<dbReference type="InterPro" id="IPR015424">
    <property type="entry name" value="PyrdxlP-dep_Trfase"/>
</dbReference>
<evidence type="ECO:0000256" key="3">
    <source>
        <dbReference type="RuleBase" id="RU003560"/>
    </source>
</evidence>
<dbReference type="PANTHER" id="PTHR11986:SF112">
    <property type="entry name" value="PUTRESCINE AMINOTRANSFERASE"/>
    <property type="match status" value="1"/>
</dbReference>
<dbReference type="Gene3D" id="3.90.1150.10">
    <property type="entry name" value="Aspartate Aminotransferase, domain 1"/>
    <property type="match status" value="1"/>
</dbReference>
<gene>
    <name evidence="4" type="ORF">BXT84_06685</name>
</gene>
<protein>
    <submittedName>
        <fullName evidence="4">Putrescine aminotransferase</fullName>
    </submittedName>
</protein>
<evidence type="ECO:0000313" key="5">
    <source>
        <dbReference type="Proteomes" id="UP000325292"/>
    </source>
</evidence>
<dbReference type="InterPro" id="IPR015422">
    <property type="entry name" value="PyrdxlP-dep_Trfase_small"/>
</dbReference>
<dbReference type="Gene3D" id="3.40.640.10">
    <property type="entry name" value="Type I PLP-dependent aspartate aminotransferase-like (Major domain)"/>
    <property type="match status" value="1"/>
</dbReference>